<protein>
    <recommendedName>
        <fullName evidence="7">Sugar phosphate transporter domain-containing protein</fullName>
    </recommendedName>
</protein>
<name>A0ABD3P0T1_9STRA</name>
<comment type="caution">
    <text evidence="8">The sequence shown here is derived from an EMBL/GenBank/DDBJ whole genome shotgun (WGS) entry which is preliminary data.</text>
</comment>
<dbReference type="Pfam" id="PF03151">
    <property type="entry name" value="TPT"/>
    <property type="match status" value="1"/>
</dbReference>
<evidence type="ECO:0000256" key="5">
    <source>
        <dbReference type="SAM" id="MobiDB-lite"/>
    </source>
</evidence>
<dbReference type="InterPro" id="IPR037185">
    <property type="entry name" value="EmrE-like"/>
</dbReference>
<comment type="subcellular location">
    <subcellularLocation>
        <location evidence="1">Membrane</location>
        <topology evidence="1">Multi-pass membrane protein</topology>
    </subcellularLocation>
</comment>
<gene>
    <name evidence="8" type="ORF">HJC23_012828</name>
</gene>
<feature type="region of interest" description="Disordered" evidence="5">
    <location>
        <begin position="184"/>
        <end position="206"/>
    </location>
</feature>
<dbReference type="SUPFAM" id="SSF103481">
    <property type="entry name" value="Multidrug resistance efflux transporter EmrE"/>
    <property type="match status" value="2"/>
</dbReference>
<feature type="transmembrane region" description="Helical" evidence="6">
    <location>
        <begin position="571"/>
        <end position="591"/>
    </location>
</feature>
<evidence type="ECO:0000256" key="6">
    <source>
        <dbReference type="SAM" id="Phobius"/>
    </source>
</evidence>
<evidence type="ECO:0000259" key="7">
    <source>
        <dbReference type="Pfam" id="PF03151"/>
    </source>
</evidence>
<dbReference type="GO" id="GO:0016020">
    <property type="term" value="C:membrane"/>
    <property type="evidence" value="ECO:0007669"/>
    <property type="project" value="UniProtKB-SubCell"/>
</dbReference>
<dbReference type="InterPro" id="IPR004853">
    <property type="entry name" value="Sugar_P_trans_dom"/>
</dbReference>
<feature type="domain" description="Sugar phosphate transporter" evidence="7">
    <location>
        <begin position="401"/>
        <end position="684"/>
    </location>
</feature>
<feature type="transmembrane region" description="Helical" evidence="6">
    <location>
        <begin position="665"/>
        <end position="686"/>
    </location>
</feature>
<dbReference type="AlphaFoldDB" id="A0ABD3P0T1"/>
<reference evidence="8 9" key="1">
    <citation type="journal article" date="2020" name="G3 (Bethesda)">
        <title>Improved Reference Genome for Cyclotella cryptica CCMP332, a Model for Cell Wall Morphogenesis, Salinity Adaptation, and Lipid Production in Diatoms (Bacillariophyta).</title>
        <authorList>
            <person name="Roberts W.R."/>
            <person name="Downey K.M."/>
            <person name="Ruck E.C."/>
            <person name="Traller J.C."/>
            <person name="Alverson A.J."/>
        </authorList>
    </citation>
    <scope>NUCLEOTIDE SEQUENCE [LARGE SCALE GENOMIC DNA]</scope>
    <source>
        <strain evidence="8 9">CCMP332</strain>
    </source>
</reference>
<keyword evidence="4 6" id="KW-0472">Membrane</keyword>
<evidence type="ECO:0000256" key="4">
    <source>
        <dbReference type="ARBA" id="ARBA00023136"/>
    </source>
</evidence>
<proteinExistence type="predicted"/>
<dbReference type="PANTHER" id="PTHR11132">
    <property type="entry name" value="SOLUTE CARRIER FAMILY 35"/>
    <property type="match status" value="1"/>
</dbReference>
<dbReference type="EMBL" id="JABMIG020000329">
    <property type="protein sequence ID" value="KAL3781066.1"/>
    <property type="molecule type" value="Genomic_DNA"/>
</dbReference>
<keyword evidence="3 6" id="KW-1133">Transmembrane helix</keyword>
<sequence>MKCDLEDLNLSEENPSQQVLENRENYAKAVLVMFVPFRTNMIFSLADDECRWDKMSRLLTATDELNSFYKKGIKILQNMQDTFQARRCKVPVEALKKPTVSNRCDDESCQDHRYNSDDEYSDFEQAKLVEQYDEDELDPGYQSDELDESRCVNDSKKGDDLPDSKTIHSRQKGVGSIFLHEEASEGGPGERINNHQSENLNHSSTGFSSGASKYKTLLAFVSGAIAGNNFDHNAEACPSCLPGVNVPGQTKAAFSRTPHEDVGERLLGKDWRDKVPSNIDRVGHLRHHHLHHMPTRLSMKSTMWSSKLKYVALLVLLASPSRQIDAKVPINGAGGSSIRRPRSKSQRSYLNAFKSKDGAVFSSKENMLDSSVKMDSTFLNEMRAFRGGDADNAVGLTVRLKVGGYFALWYILNIVYNTPLTVGSLQFLVGSLYSLFLWVTHIRPAPVLTVTGKKEVNKVGFYHMMGQELSMMSLGAGPVSFTHIVKALEPFFSAVVSAVVFGKWMHPMVYATLIPVVGGVAYACLKERSFSWLAFWTAMGSNLAFALRAVVSKSALDSAGGELGQNLNSVNLFGIVTIFAFLQSIPLFLLGEGLSFIELWKKAMNSSSSFELVKGLIVSGLFHYLNNEVMYLALSNVHPVTLAVGNTMKRVFIVVASVLVFRNPITVQAAIGSTVGIGGVLLYSLTKQYYEDLEKRRLEKEEKNVKQVSTNWFVNRGQK</sequence>
<organism evidence="8 9">
    <name type="scientific">Cyclotella cryptica</name>
    <dbReference type="NCBI Taxonomy" id="29204"/>
    <lineage>
        <taxon>Eukaryota</taxon>
        <taxon>Sar</taxon>
        <taxon>Stramenopiles</taxon>
        <taxon>Ochrophyta</taxon>
        <taxon>Bacillariophyta</taxon>
        <taxon>Coscinodiscophyceae</taxon>
        <taxon>Thalassiosirophycidae</taxon>
        <taxon>Stephanodiscales</taxon>
        <taxon>Stephanodiscaceae</taxon>
        <taxon>Cyclotella</taxon>
    </lineage>
</organism>
<feature type="region of interest" description="Disordered" evidence="5">
    <location>
        <begin position="131"/>
        <end position="168"/>
    </location>
</feature>
<evidence type="ECO:0000256" key="2">
    <source>
        <dbReference type="ARBA" id="ARBA00022692"/>
    </source>
</evidence>
<feature type="compositionally biased region" description="Polar residues" evidence="5">
    <location>
        <begin position="194"/>
        <end position="206"/>
    </location>
</feature>
<accession>A0ABD3P0T1</accession>
<feature type="compositionally biased region" description="Basic and acidic residues" evidence="5">
    <location>
        <begin position="148"/>
        <end position="166"/>
    </location>
</feature>
<evidence type="ECO:0000256" key="3">
    <source>
        <dbReference type="ARBA" id="ARBA00022989"/>
    </source>
</evidence>
<evidence type="ECO:0000256" key="1">
    <source>
        <dbReference type="ARBA" id="ARBA00004141"/>
    </source>
</evidence>
<keyword evidence="9" id="KW-1185">Reference proteome</keyword>
<feature type="transmembrane region" description="Helical" evidence="6">
    <location>
        <begin position="504"/>
        <end position="525"/>
    </location>
</feature>
<evidence type="ECO:0000313" key="8">
    <source>
        <dbReference type="EMBL" id="KAL3781066.1"/>
    </source>
</evidence>
<evidence type="ECO:0000313" key="9">
    <source>
        <dbReference type="Proteomes" id="UP001516023"/>
    </source>
</evidence>
<dbReference type="InterPro" id="IPR050186">
    <property type="entry name" value="TPT_transporter"/>
</dbReference>
<feature type="transmembrane region" description="Helical" evidence="6">
    <location>
        <begin position="532"/>
        <end position="551"/>
    </location>
</feature>
<dbReference type="Proteomes" id="UP001516023">
    <property type="component" value="Unassembled WGS sequence"/>
</dbReference>
<keyword evidence="2 6" id="KW-0812">Transmembrane</keyword>